<reference evidence="3 4" key="1">
    <citation type="submission" date="2019-06" db="EMBL/GenBank/DDBJ databases">
        <title>Saccharibacillus brassicae sp. nov., an endophytic bacterium isolated from Chinese cabbage seeds (Brassica pekinensis).</title>
        <authorList>
            <person name="Jiang L."/>
            <person name="Lee J."/>
            <person name="Kim S.W."/>
        </authorList>
    </citation>
    <scope>NUCLEOTIDE SEQUENCE [LARGE SCALE GENOMIC DNA]</scope>
    <source>
        <strain evidence="4">KCTC 43072 / ATSA2</strain>
    </source>
</reference>
<dbReference type="AlphaFoldDB" id="A0A4Y6V6F5"/>
<feature type="compositionally biased region" description="Low complexity" evidence="1">
    <location>
        <begin position="211"/>
        <end position="223"/>
    </location>
</feature>
<proteinExistence type="predicted"/>
<feature type="region of interest" description="Disordered" evidence="1">
    <location>
        <begin position="244"/>
        <end position="269"/>
    </location>
</feature>
<sequence length="269" mass="29062">MIWFVWKRFGVVKRTVGVLWAFFILLLTVTPKEAAVEPVTATTSVKTEAVQSQPAQPAKSKSLVSDIPKAAAKSEVPVAKQETPKEPTAAEWQANHKKIVMNETQSYIELSVRQTLSKDRYESAVDVVKTYADKIDDADKASFQKLAAAVEADDLEGAKKIYTSIGGEYFSELKAATPTPIIKEAPKKEPAASPAPAPVKEKQPEPKSELKPAPAAAAVEPEPEAAPVPDVYFANCDAVRAAGADPIYEGDPGYSHKLDRDRDGVGCEK</sequence>
<dbReference type="SMART" id="SM00894">
    <property type="entry name" value="Excalibur"/>
    <property type="match status" value="1"/>
</dbReference>
<evidence type="ECO:0000313" key="4">
    <source>
        <dbReference type="Proteomes" id="UP000316968"/>
    </source>
</evidence>
<protein>
    <submittedName>
        <fullName evidence="3">Excalibur calcium-binding domain-containing protein</fullName>
    </submittedName>
</protein>
<dbReference type="Pfam" id="PF05901">
    <property type="entry name" value="Excalibur"/>
    <property type="match status" value="1"/>
</dbReference>
<dbReference type="OrthoDB" id="4376109at2"/>
<evidence type="ECO:0000259" key="2">
    <source>
        <dbReference type="SMART" id="SM00894"/>
    </source>
</evidence>
<evidence type="ECO:0000313" key="3">
    <source>
        <dbReference type="EMBL" id="QDH23905.1"/>
    </source>
</evidence>
<feature type="region of interest" description="Disordered" evidence="1">
    <location>
        <begin position="185"/>
        <end position="223"/>
    </location>
</feature>
<accession>A0A4Y6V6F5</accession>
<feature type="domain" description="Excalibur calcium-binding" evidence="2">
    <location>
        <begin position="232"/>
        <end position="268"/>
    </location>
</feature>
<name>A0A4Y6V6F5_SACBS</name>
<gene>
    <name evidence="3" type="ORF">FFV09_22740</name>
</gene>
<keyword evidence="4" id="KW-1185">Reference proteome</keyword>
<evidence type="ECO:0000256" key="1">
    <source>
        <dbReference type="SAM" id="MobiDB-lite"/>
    </source>
</evidence>
<feature type="compositionally biased region" description="Basic and acidic residues" evidence="1">
    <location>
        <begin position="199"/>
        <end position="210"/>
    </location>
</feature>
<dbReference type="EMBL" id="CP041217">
    <property type="protein sequence ID" value="QDH23905.1"/>
    <property type="molecule type" value="Genomic_DNA"/>
</dbReference>
<organism evidence="3 4">
    <name type="scientific">Saccharibacillus brassicae</name>
    <dbReference type="NCBI Taxonomy" id="2583377"/>
    <lineage>
        <taxon>Bacteria</taxon>
        <taxon>Bacillati</taxon>
        <taxon>Bacillota</taxon>
        <taxon>Bacilli</taxon>
        <taxon>Bacillales</taxon>
        <taxon>Paenibacillaceae</taxon>
        <taxon>Saccharibacillus</taxon>
    </lineage>
</organism>
<dbReference type="Proteomes" id="UP000316968">
    <property type="component" value="Chromosome"/>
</dbReference>
<dbReference type="InterPro" id="IPR008613">
    <property type="entry name" value="Excalibur_Ca-bd_domain"/>
</dbReference>
<feature type="compositionally biased region" description="Basic and acidic residues" evidence="1">
    <location>
        <begin position="254"/>
        <end position="269"/>
    </location>
</feature>
<dbReference type="KEGG" id="saca:FFV09_22740"/>